<dbReference type="InterPro" id="IPR018312">
    <property type="entry name" value="Chromosome_initiator_DnaA_CS"/>
</dbReference>
<accession>A0A4Z0GNE1</accession>
<dbReference type="NCBIfam" id="TIGR00362">
    <property type="entry name" value="DnaA"/>
    <property type="match status" value="1"/>
</dbReference>
<dbReference type="OrthoDB" id="9807019at2"/>
<comment type="caution">
    <text evidence="15">The sequence shown here is derived from an EMBL/GenBank/DDBJ whole genome shotgun (WGS) entry which is preliminary data.</text>
</comment>
<dbReference type="GO" id="GO:0003688">
    <property type="term" value="F:DNA replication origin binding"/>
    <property type="evidence" value="ECO:0007669"/>
    <property type="project" value="UniProtKB-UniRule"/>
</dbReference>
<dbReference type="SUPFAM" id="SSF52540">
    <property type="entry name" value="P-loop containing nucleoside triphosphate hydrolases"/>
    <property type="match status" value="1"/>
</dbReference>
<dbReference type="AlphaFoldDB" id="A0A4Z0GNE1"/>
<sequence>MNNLQEMWDQALTIIKKKLSKPSFETWLKETEALSISGQTVIISVPNEFSRDWLEEHYSRLISDILFDITGVRYNAQFVIPKKQAGGAGGPAAQKTRKSDPMNFNPEYNHPGSETPRANQTQSRHLEDINNSMLNSKNTFETFVIGSGNRFAHAASLAVAEAPAKAYNPLFIYGGVGLGKTHLMHAIGHYVIEHNPAARVVYLSSEKFTNEFINSIRDNKTVEFRNKYRSVDVLLIDDIQFLAGKEQTQEEFFHTFNALHEEYKQIVISSDRPPKEIPTLEDRLRSRFEWGLITDITPPDLETRIAILRKKAKAEGLDIPNEVMIYIANQIDTNIRELEGALIRVIAFSSLNNQDINVDLASEALKDIIPSSKPKTITIQDIQVAVGEEYNLRLEDFSAKRRTKSIAFPRQIAMYLARELTDYSLPKIGEEFGGRDHTTVIHAHEKITKQLASDRSLQQKINGLIDQLKSPIKTQ</sequence>
<dbReference type="InterPro" id="IPR001957">
    <property type="entry name" value="Chromosome_initiator_DnaA"/>
</dbReference>
<dbReference type="PANTHER" id="PTHR30050:SF2">
    <property type="entry name" value="CHROMOSOMAL REPLICATION INITIATOR PROTEIN DNAA"/>
    <property type="match status" value="1"/>
</dbReference>
<gene>
    <name evidence="8 15" type="primary">dnaA</name>
    <name evidence="15" type="ORF">E4665_07250</name>
</gene>
<name>A0A4Z0GNE1_9BACL</name>
<dbReference type="SMART" id="SM00382">
    <property type="entry name" value="AAA"/>
    <property type="match status" value="1"/>
</dbReference>
<comment type="domain">
    <text evidence="8">Domain I is involved in oligomerization and binding regulators, domain II is flexibile and of varying length in different bacteria, domain III forms the AAA+ region, while domain IV binds dsDNA.</text>
</comment>
<feature type="region of interest" description="Domain III, AAA+ region" evidence="8">
    <location>
        <begin position="133"/>
        <end position="349"/>
    </location>
</feature>
<dbReference type="RefSeq" id="WP_135348129.1">
    <property type="nucleotide sequence ID" value="NZ_SRJD01000006.1"/>
</dbReference>
<keyword evidence="16" id="KW-1185">Reference proteome</keyword>
<evidence type="ECO:0000256" key="8">
    <source>
        <dbReference type="HAMAP-Rule" id="MF_00377"/>
    </source>
</evidence>
<dbReference type="GO" id="GO:0008289">
    <property type="term" value="F:lipid binding"/>
    <property type="evidence" value="ECO:0007669"/>
    <property type="project" value="UniProtKB-KW"/>
</dbReference>
<dbReference type="InterPro" id="IPR038454">
    <property type="entry name" value="DnaA_N_sf"/>
</dbReference>
<feature type="domain" description="AAA+ ATPase" evidence="13">
    <location>
        <begin position="166"/>
        <end position="294"/>
    </location>
</feature>
<dbReference type="Pfam" id="PF08299">
    <property type="entry name" value="Bac_DnaA_C"/>
    <property type="match status" value="1"/>
</dbReference>
<organism evidence="15 16">
    <name type="scientific">Sporolactobacillus shoreae</name>
    <dbReference type="NCBI Taxonomy" id="1465501"/>
    <lineage>
        <taxon>Bacteria</taxon>
        <taxon>Bacillati</taxon>
        <taxon>Bacillota</taxon>
        <taxon>Bacilli</taxon>
        <taxon>Bacillales</taxon>
        <taxon>Sporolactobacillaceae</taxon>
        <taxon>Sporolactobacillus</taxon>
    </lineage>
</organism>
<feature type="binding site" evidence="8">
    <location>
        <position position="180"/>
    </location>
    <ligand>
        <name>ATP</name>
        <dbReference type="ChEBI" id="CHEBI:30616"/>
    </ligand>
</feature>
<proteinExistence type="inferred from homology"/>
<dbReference type="SMART" id="SM00760">
    <property type="entry name" value="Bac_DnaA_C"/>
    <property type="match status" value="1"/>
</dbReference>
<keyword evidence="3 8" id="KW-0235">DNA replication</keyword>
<dbReference type="FunFam" id="1.10.1750.10:FF:000003">
    <property type="entry name" value="Chromosomal replication initiator protein DnaA"/>
    <property type="match status" value="1"/>
</dbReference>
<dbReference type="PANTHER" id="PTHR30050">
    <property type="entry name" value="CHROMOSOMAL REPLICATION INITIATOR PROTEIN DNAA"/>
    <property type="match status" value="1"/>
</dbReference>
<dbReference type="GO" id="GO:0006275">
    <property type="term" value="P:regulation of DNA replication"/>
    <property type="evidence" value="ECO:0007669"/>
    <property type="project" value="UniProtKB-UniRule"/>
</dbReference>
<reference evidence="15 16" key="1">
    <citation type="journal article" date="2015" name="Int. J. Syst. Evol. Microbiol.">
        <title>Sporolactobacillus shoreae sp. nov. and Sporolactobacillus spathodeae sp. nov., two spore-forming lactic acid bacteria isolated from tree barks in Thailand.</title>
        <authorList>
            <person name="Thamacharoensuk T."/>
            <person name="Kitahara M."/>
            <person name="Ohkuma M."/>
            <person name="Thongchul N."/>
            <person name="Tanasupawat S."/>
        </authorList>
    </citation>
    <scope>NUCLEOTIDE SEQUENCE [LARGE SCALE GENOMIC DNA]</scope>
    <source>
        <strain evidence="15 16">BK92</strain>
    </source>
</reference>
<evidence type="ECO:0000256" key="6">
    <source>
        <dbReference type="ARBA" id="ARBA00023121"/>
    </source>
</evidence>
<evidence type="ECO:0000256" key="4">
    <source>
        <dbReference type="ARBA" id="ARBA00022741"/>
    </source>
</evidence>
<evidence type="ECO:0000256" key="5">
    <source>
        <dbReference type="ARBA" id="ARBA00022840"/>
    </source>
</evidence>
<evidence type="ECO:0000259" key="14">
    <source>
        <dbReference type="SMART" id="SM00760"/>
    </source>
</evidence>
<evidence type="ECO:0000256" key="2">
    <source>
        <dbReference type="ARBA" id="ARBA00022490"/>
    </source>
</evidence>
<feature type="binding site" evidence="8">
    <location>
        <position position="179"/>
    </location>
    <ligand>
        <name>ATP</name>
        <dbReference type="ChEBI" id="CHEBI:30616"/>
    </ligand>
</feature>
<keyword evidence="2 8" id="KW-0963">Cytoplasm</keyword>
<dbReference type="FunFam" id="3.40.50.300:FF:000150">
    <property type="entry name" value="Chromosomal replication initiator protein DnaA"/>
    <property type="match status" value="1"/>
</dbReference>
<dbReference type="GO" id="GO:0005737">
    <property type="term" value="C:cytoplasm"/>
    <property type="evidence" value="ECO:0007669"/>
    <property type="project" value="UniProtKB-SubCell"/>
</dbReference>
<comment type="similarity">
    <text evidence="1 8 11">Belongs to the DnaA family.</text>
</comment>
<evidence type="ECO:0000313" key="16">
    <source>
        <dbReference type="Proteomes" id="UP000298347"/>
    </source>
</evidence>
<dbReference type="InterPro" id="IPR027417">
    <property type="entry name" value="P-loop_NTPase"/>
</dbReference>
<keyword evidence="5 8" id="KW-0067">ATP-binding</keyword>
<dbReference type="HAMAP" id="MF_00377">
    <property type="entry name" value="DnaA_bact"/>
    <property type="match status" value="1"/>
</dbReference>
<evidence type="ECO:0000256" key="3">
    <source>
        <dbReference type="ARBA" id="ARBA00022705"/>
    </source>
</evidence>
<evidence type="ECO:0000256" key="11">
    <source>
        <dbReference type="RuleBase" id="RU004227"/>
    </source>
</evidence>
<evidence type="ECO:0000256" key="7">
    <source>
        <dbReference type="ARBA" id="ARBA00023125"/>
    </source>
</evidence>
<dbReference type="InterPro" id="IPR013159">
    <property type="entry name" value="DnaA_C"/>
</dbReference>
<dbReference type="Gene3D" id="1.10.8.60">
    <property type="match status" value="1"/>
</dbReference>
<dbReference type="Gene3D" id="1.10.1750.10">
    <property type="match status" value="1"/>
</dbReference>
<dbReference type="Pfam" id="PF11638">
    <property type="entry name" value="DnaA_N"/>
    <property type="match status" value="1"/>
</dbReference>
<dbReference type="NCBIfam" id="NF010686">
    <property type="entry name" value="PRK14086.1"/>
    <property type="match status" value="1"/>
</dbReference>
<comment type="function">
    <text evidence="8 10">Plays an essential role in the initiation and regulation of chromosomal replication. ATP-DnaA binds to the origin of replication (oriC) to initiate formation of the DNA replication initiation complex once per cell cycle. Binds the DnaA box (a 9 base pair repeat at the origin) and separates the double-stranded (ds)DNA. Forms a right-handed helical filament on oriC DNA; dsDNA binds to the exterior of the filament while single-stranded (ss)DNA is stabiized in the filament's interior. The ATP-DnaA-oriC complex binds and stabilizes one strand of the AT-rich DNA unwinding element (DUE), permitting loading of DNA polymerase. After initiation quickly degrades to an ADP-DnaA complex that is not apt for DNA replication. Binds acidic phospholipids.</text>
</comment>
<dbReference type="Gene3D" id="3.30.300.180">
    <property type="match status" value="1"/>
</dbReference>
<dbReference type="InterPro" id="IPR013317">
    <property type="entry name" value="DnaA_dom"/>
</dbReference>
<dbReference type="PROSITE" id="PS01008">
    <property type="entry name" value="DNAA"/>
    <property type="match status" value="1"/>
</dbReference>
<dbReference type="Proteomes" id="UP000298347">
    <property type="component" value="Unassembled WGS sequence"/>
</dbReference>
<feature type="region of interest" description="Disordered" evidence="12">
    <location>
        <begin position="84"/>
        <end position="122"/>
    </location>
</feature>
<keyword evidence="4 8" id="KW-0547">Nucleotide-binding</keyword>
<feature type="binding site" evidence="8">
    <location>
        <position position="181"/>
    </location>
    <ligand>
        <name>ATP</name>
        <dbReference type="ChEBI" id="CHEBI:30616"/>
    </ligand>
</feature>
<dbReference type="SUPFAM" id="SSF48295">
    <property type="entry name" value="TrpR-like"/>
    <property type="match status" value="1"/>
</dbReference>
<dbReference type="InterPro" id="IPR003593">
    <property type="entry name" value="AAA+_ATPase"/>
</dbReference>
<feature type="region of interest" description="Domain IV, binds dsDNA" evidence="8">
    <location>
        <begin position="350"/>
        <end position="475"/>
    </location>
</feature>
<feature type="region of interest" description="Domain I, interacts with DnaA modulators" evidence="8">
    <location>
        <begin position="1"/>
        <end position="85"/>
    </location>
</feature>
<evidence type="ECO:0000256" key="10">
    <source>
        <dbReference type="RuleBase" id="RU000577"/>
    </source>
</evidence>
<evidence type="ECO:0000313" key="15">
    <source>
        <dbReference type="EMBL" id="TGA98650.1"/>
    </source>
</evidence>
<keyword evidence="7 8" id="KW-0238">DNA-binding</keyword>
<dbReference type="GO" id="GO:0005524">
    <property type="term" value="F:ATP binding"/>
    <property type="evidence" value="ECO:0007669"/>
    <property type="project" value="UniProtKB-UniRule"/>
</dbReference>
<dbReference type="InterPro" id="IPR010921">
    <property type="entry name" value="Trp_repressor/repl_initiator"/>
</dbReference>
<feature type="domain" description="Chromosomal replication initiator DnaA C-terminal" evidence="14">
    <location>
        <begin position="378"/>
        <end position="447"/>
    </location>
</feature>
<comment type="caution">
    <text evidence="8">Lacks conserved residue(s) required for the propagation of feature annotation.</text>
</comment>
<protein>
    <recommendedName>
        <fullName evidence="8 9">Chromosomal replication initiator protein DnaA</fullName>
    </recommendedName>
</protein>
<dbReference type="EMBL" id="SRJD01000006">
    <property type="protein sequence ID" value="TGA98650.1"/>
    <property type="molecule type" value="Genomic_DNA"/>
</dbReference>
<feature type="binding site" evidence="8">
    <location>
        <position position="177"/>
    </location>
    <ligand>
        <name>ATP</name>
        <dbReference type="ChEBI" id="CHEBI:30616"/>
    </ligand>
</feature>
<dbReference type="FunFam" id="1.10.8.60:FF:000003">
    <property type="entry name" value="Chromosomal replication initiator protein DnaA"/>
    <property type="match status" value="1"/>
</dbReference>
<dbReference type="CDD" id="cd06571">
    <property type="entry name" value="Bac_DnaA_C"/>
    <property type="match status" value="1"/>
</dbReference>
<evidence type="ECO:0000259" key="13">
    <source>
        <dbReference type="SMART" id="SM00382"/>
    </source>
</evidence>
<comment type="subcellular location">
    <subcellularLocation>
        <location evidence="8">Cytoplasm</location>
    </subcellularLocation>
</comment>
<dbReference type="Gene3D" id="3.40.50.300">
    <property type="entry name" value="P-loop containing nucleotide triphosphate hydrolases"/>
    <property type="match status" value="1"/>
</dbReference>
<comment type="subunit">
    <text evidence="8">Oligomerizes as a right-handed, spiral filament on DNA at oriC.</text>
</comment>
<keyword evidence="6 8" id="KW-0446">Lipid-binding</keyword>
<dbReference type="InterPro" id="IPR024633">
    <property type="entry name" value="DnaA_N_dom"/>
</dbReference>
<dbReference type="GO" id="GO:0005886">
    <property type="term" value="C:plasma membrane"/>
    <property type="evidence" value="ECO:0007669"/>
    <property type="project" value="TreeGrafter"/>
</dbReference>
<dbReference type="Pfam" id="PF00308">
    <property type="entry name" value="Bac_DnaA"/>
    <property type="match status" value="1"/>
</dbReference>
<dbReference type="CDD" id="cd00009">
    <property type="entry name" value="AAA"/>
    <property type="match status" value="1"/>
</dbReference>
<evidence type="ECO:0000256" key="12">
    <source>
        <dbReference type="SAM" id="MobiDB-lite"/>
    </source>
</evidence>
<dbReference type="GO" id="GO:0006270">
    <property type="term" value="P:DNA replication initiation"/>
    <property type="evidence" value="ECO:0007669"/>
    <property type="project" value="UniProtKB-UniRule"/>
</dbReference>
<dbReference type="InterPro" id="IPR020591">
    <property type="entry name" value="Chromosome_initiator_DnaA-like"/>
</dbReference>
<dbReference type="PRINTS" id="PR00051">
    <property type="entry name" value="DNAA"/>
</dbReference>
<evidence type="ECO:0000256" key="9">
    <source>
        <dbReference type="NCBIfam" id="TIGR00362"/>
    </source>
</evidence>
<evidence type="ECO:0000256" key="1">
    <source>
        <dbReference type="ARBA" id="ARBA00006583"/>
    </source>
</evidence>